<dbReference type="PANTHER" id="PTHR48079:SF6">
    <property type="entry name" value="NAD(P)-BINDING DOMAIN-CONTAINING PROTEIN-RELATED"/>
    <property type="match status" value="1"/>
</dbReference>
<dbReference type="InterPro" id="IPR001509">
    <property type="entry name" value="Epimerase_deHydtase"/>
</dbReference>
<dbReference type="Proteomes" id="UP000256561">
    <property type="component" value="Unassembled WGS sequence"/>
</dbReference>
<gene>
    <name evidence="2" type="ORF">DXV75_16205</name>
</gene>
<dbReference type="SUPFAM" id="SSF51735">
    <property type="entry name" value="NAD(P)-binding Rossmann-fold domains"/>
    <property type="match status" value="1"/>
</dbReference>
<name>A0A3D8M2Y3_9ALTE</name>
<keyword evidence="3" id="KW-1185">Reference proteome</keyword>
<dbReference type="GO" id="GO:0004029">
    <property type="term" value="F:aldehyde dehydrogenase (NAD+) activity"/>
    <property type="evidence" value="ECO:0007669"/>
    <property type="project" value="TreeGrafter"/>
</dbReference>
<dbReference type="GO" id="GO:0005737">
    <property type="term" value="C:cytoplasm"/>
    <property type="evidence" value="ECO:0007669"/>
    <property type="project" value="TreeGrafter"/>
</dbReference>
<dbReference type="OrthoDB" id="751203at2"/>
<dbReference type="InterPro" id="IPR051783">
    <property type="entry name" value="NAD(P)-dependent_oxidoreduct"/>
</dbReference>
<protein>
    <submittedName>
        <fullName evidence="2">NAD-dependent epimerase/dehydratase family protein</fullName>
    </submittedName>
</protein>
<dbReference type="Gene3D" id="3.40.50.720">
    <property type="entry name" value="NAD(P)-binding Rossmann-like Domain"/>
    <property type="match status" value="1"/>
</dbReference>
<accession>A0A3D8M2Y3</accession>
<reference evidence="3" key="1">
    <citation type="submission" date="2018-08" db="EMBL/GenBank/DDBJ databases">
        <authorList>
            <person name="Zhang J."/>
            <person name="Du Z.-J."/>
        </authorList>
    </citation>
    <scope>NUCLEOTIDE SEQUENCE [LARGE SCALE GENOMIC DNA]</scope>
    <source>
        <strain evidence="3">KCTC 52655</strain>
    </source>
</reference>
<organism evidence="2 3">
    <name type="scientific">Alteromonas aestuariivivens</name>
    <dbReference type="NCBI Taxonomy" id="1938339"/>
    <lineage>
        <taxon>Bacteria</taxon>
        <taxon>Pseudomonadati</taxon>
        <taxon>Pseudomonadota</taxon>
        <taxon>Gammaproteobacteria</taxon>
        <taxon>Alteromonadales</taxon>
        <taxon>Alteromonadaceae</taxon>
        <taxon>Alteromonas/Salinimonas group</taxon>
        <taxon>Alteromonas</taxon>
    </lineage>
</organism>
<evidence type="ECO:0000313" key="2">
    <source>
        <dbReference type="EMBL" id="RDV24001.1"/>
    </source>
</evidence>
<dbReference type="EMBL" id="QRHA01000016">
    <property type="protein sequence ID" value="RDV24001.1"/>
    <property type="molecule type" value="Genomic_DNA"/>
</dbReference>
<comment type="caution">
    <text evidence="2">The sequence shown here is derived from an EMBL/GenBank/DDBJ whole genome shotgun (WGS) entry which is preliminary data.</text>
</comment>
<feature type="domain" description="NAD-dependent epimerase/dehydratase" evidence="1">
    <location>
        <begin position="86"/>
        <end position="206"/>
    </location>
</feature>
<sequence length="275" mass="30050">MFNGVTLCGCGWLGTQLASYLSATTRITGTTRSSEKASALREMGISPLLFELGDPPSELARQCVGSTVVLNIPPGRKHPFGPEFADYMNRLIDAFMQHRAKHLTFISTTSVYGESVNGAVTEVSDLNPETDSAKAHVAIEQHLQTYPQKQFSIIRLAGLVGTNRHPVRYLSGKSLLKGERRVNLVHADDVISALAALIQQGGKGQTLHLCSNSHPTRGDYYQTSAERLGLALPRFNDYQGLPPDGKYIDATLSWQALGITPRYTSPYDMLDGIML</sequence>
<evidence type="ECO:0000259" key="1">
    <source>
        <dbReference type="Pfam" id="PF01370"/>
    </source>
</evidence>
<proteinExistence type="predicted"/>
<evidence type="ECO:0000313" key="3">
    <source>
        <dbReference type="Proteomes" id="UP000256561"/>
    </source>
</evidence>
<dbReference type="PANTHER" id="PTHR48079">
    <property type="entry name" value="PROTEIN YEEZ"/>
    <property type="match status" value="1"/>
</dbReference>
<dbReference type="Pfam" id="PF01370">
    <property type="entry name" value="Epimerase"/>
    <property type="match status" value="1"/>
</dbReference>
<dbReference type="RefSeq" id="WP_115594476.1">
    <property type="nucleotide sequence ID" value="NZ_QRHA01000016.1"/>
</dbReference>
<dbReference type="AlphaFoldDB" id="A0A3D8M2Y3"/>
<dbReference type="InterPro" id="IPR036291">
    <property type="entry name" value="NAD(P)-bd_dom_sf"/>
</dbReference>